<reference evidence="2" key="1">
    <citation type="journal article" date="2019" name="Int. J. Syst. Evol. Microbiol.">
        <title>The Global Catalogue of Microorganisms (GCM) 10K type strain sequencing project: providing services to taxonomists for standard genome sequencing and annotation.</title>
        <authorList>
            <consortium name="The Broad Institute Genomics Platform"/>
            <consortium name="The Broad Institute Genome Sequencing Center for Infectious Disease"/>
            <person name="Wu L."/>
            <person name="Ma J."/>
        </authorList>
    </citation>
    <scope>NUCLEOTIDE SEQUENCE [LARGE SCALE GENOMIC DNA]</scope>
    <source>
        <strain evidence="2">CGMCC 4.1469</strain>
    </source>
</reference>
<organism evidence="1 2">
    <name type="scientific">Prosthecobacter fluviatilis</name>
    <dbReference type="NCBI Taxonomy" id="445931"/>
    <lineage>
        <taxon>Bacteria</taxon>
        <taxon>Pseudomonadati</taxon>
        <taxon>Verrucomicrobiota</taxon>
        <taxon>Verrucomicrobiia</taxon>
        <taxon>Verrucomicrobiales</taxon>
        <taxon>Verrucomicrobiaceae</taxon>
        <taxon>Prosthecobacter</taxon>
    </lineage>
</organism>
<evidence type="ECO:0000313" key="2">
    <source>
        <dbReference type="Proteomes" id="UP001596052"/>
    </source>
</evidence>
<name>A0ABW0KXM7_9BACT</name>
<dbReference type="RefSeq" id="WP_377172164.1">
    <property type="nucleotide sequence ID" value="NZ_JBHSMQ010000017.1"/>
</dbReference>
<evidence type="ECO:0000313" key="1">
    <source>
        <dbReference type="EMBL" id="MFC5458134.1"/>
    </source>
</evidence>
<dbReference type="Proteomes" id="UP001596052">
    <property type="component" value="Unassembled WGS sequence"/>
</dbReference>
<comment type="caution">
    <text evidence="1">The sequence shown here is derived from an EMBL/GenBank/DDBJ whole genome shotgun (WGS) entry which is preliminary data.</text>
</comment>
<keyword evidence="2" id="KW-1185">Reference proteome</keyword>
<sequence length="83" mass="9665">MVSRIEPDRYADTGFAVKDTAPEINTLIFTAMMRKTQEERLLMGLDMMATALERVWSSLPNATTEEERRHAFFRRFQGQELPL</sequence>
<proteinExistence type="predicted"/>
<dbReference type="EMBL" id="JBHSMQ010000017">
    <property type="protein sequence ID" value="MFC5458134.1"/>
    <property type="molecule type" value="Genomic_DNA"/>
</dbReference>
<gene>
    <name evidence="1" type="ORF">ACFQDI_24910</name>
</gene>
<protein>
    <submittedName>
        <fullName evidence="1">Uncharacterized protein</fullName>
    </submittedName>
</protein>
<accession>A0ABW0KXM7</accession>